<dbReference type="OrthoDB" id="2365803at2"/>
<dbReference type="Proteomes" id="UP000245998">
    <property type="component" value="Unassembled WGS sequence"/>
</dbReference>
<proteinExistence type="predicted"/>
<feature type="compositionally biased region" description="Basic residues" evidence="1">
    <location>
        <begin position="1"/>
        <end position="10"/>
    </location>
</feature>
<organism evidence="2 3">
    <name type="scientific">Pueribacillus theae</name>
    <dbReference type="NCBI Taxonomy" id="2171751"/>
    <lineage>
        <taxon>Bacteria</taxon>
        <taxon>Bacillati</taxon>
        <taxon>Bacillota</taxon>
        <taxon>Bacilli</taxon>
        <taxon>Bacillales</taxon>
        <taxon>Bacillaceae</taxon>
        <taxon>Pueribacillus</taxon>
    </lineage>
</organism>
<dbReference type="AlphaFoldDB" id="A0A2U1JKN5"/>
<comment type="caution">
    <text evidence="2">The sequence shown here is derived from an EMBL/GenBank/DDBJ whole genome shotgun (WGS) entry which is preliminary data.</text>
</comment>
<reference evidence="2 3" key="1">
    <citation type="submission" date="2018-04" db="EMBL/GenBank/DDBJ databases">
        <title>Camelliibacillus theae gen. nov., sp. nov., isolated from Pu'er tea.</title>
        <authorList>
            <person name="Niu L."/>
        </authorList>
    </citation>
    <scope>NUCLEOTIDE SEQUENCE [LARGE SCALE GENOMIC DNA]</scope>
    <source>
        <strain evidence="2 3">T8</strain>
    </source>
</reference>
<accession>A0A2U1JKN5</accession>
<protein>
    <submittedName>
        <fullName evidence="2">Uncharacterized protein</fullName>
    </submittedName>
</protein>
<sequence>MAKSKAKKMREKMVREGYRNPSKNRGVYALVDLRTRKSKSKHEKQYQDKYGELSPMDKSQMDDSSFQYFYRGLNLH</sequence>
<evidence type="ECO:0000313" key="2">
    <source>
        <dbReference type="EMBL" id="PWA05731.1"/>
    </source>
</evidence>
<evidence type="ECO:0000313" key="3">
    <source>
        <dbReference type="Proteomes" id="UP000245998"/>
    </source>
</evidence>
<evidence type="ECO:0000256" key="1">
    <source>
        <dbReference type="SAM" id="MobiDB-lite"/>
    </source>
</evidence>
<dbReference type="EMBL" id="QCZG01000066">
    <property type="protein sequence ID" value="PWA05731.1"/>
    <property type="molecule type" value="Genomic_DNA"/>
</dbReference>
<feature type="region of interest" description="Disordered" evidence="1">
    <location>
        <begin position="1"/>
        <end position="58"/>
    </location>
</feature>
<keyword evidence="3" id="KW-1185">Reference proteome</keyword>
<name>A0A2U1JKN5_9BACI</name>
<gene>
    <name evidence="2" type="ORF">DCC39_17895</name>
</gene>
<dbReference type="RefSeq" id="WP_116556253.1">
    <property type="nucleotide sequence ID" value="NZ_QCZG01000066.1"/>
</dbReference>